<reference evidence="2" key="1">
    <citation type="journal article" date="2013" name="Nature">
        <title>Draft genome of the wheat A-genome progenitor Triticum urartu.</title>
        <authorList>
            <person name="Ling H.Q."/>
            <person name="Zhao S."/>
            <person name="Liu D."/>
            <person name="Wang J."/>
            <person name="Sun H."/>
            <person name="Zhang C."/>
            <person name="Fan H."/>
            <person name="Li D."/>
            <person name="Dong L."/>
            <person name="Tao Y."/>
            <person name="Gao C."/>
            <person name="Wu H."/>
            <person name="Li Y."/>
            <person name="Cui Y."/>
            <person name="Guo X."/>
            <person name="Zheng S."/>
            <person name="Wang B."/>
            <person name="Yu K."/>
            <person name="Liang Q."/>
            <person name="Yang W."/>
            <person name="Lou X."/>
            <person name="Chen J."/>
            <person name="Feng M."/>
            <person name="Jian J."/>
            <person name="Zhang X."/>
            <person name="Luo G."/>
            <person name="Jiang Y."/>
            <person name="Liu J."/>
            <person name="Wang Z."/>
            <person name="Sha Y."/>
            <person name="Zhang B."/>
            <person name="Wu H."/>
            <person name="Tang D."/>
            <person name="Shen Q."/>
            <person name="Xue P."/>
            <person name="Zou S."/>
            <person name="Wang X."/>
            <person name="Liu X."/>
            <person name="Wang F."/>
            <person name="Yang Y."/>
            <person name="An X."/>
            <person name="Dong Z."/>
            <person name="Zhang K."/>
            <person name="Zhang X."/>
            <person name="Luo M.C."/>
            <person name="Dvorak J."/>
            <person name="Tong Y."/>
            <person name="Wang J."/>
            <person name="Yang H."/>
            <person name="Li Z."/>
            <person name="Wang D."/>
            <person name="Zhang A."/>
            <person name="Wang J."/>
        </authorList>
    </citation>
    <scope>NUCLEOTIDE SEQUENCE</scope>
    <source>
        <strain evidence="2">cv. G1812</strain>
    </source>
</reference>
<dbReference type="AlphaFoldDB" id="A0A8R7UPI7"/>
<reference evidence="1" key="2">
    <citation type="submission" date="2018-03" db="EMBL/GenBank/DDBJ databases">
        <title>The Triticum urartu genome reveals the dynamic nature of wheat genome evolution.</title>
        <authorList>
            <person name="Ling H."/>
            <person name="Ma B."/>
            <person name="Shi X."/>
            <person name="Liu H."/>
            <person name="Dong L."/>
            <person name="Sun H."/>
            <person name="Cao Y."/>
            <person name="Gao Q."/>
            <person name="Zheng S."/>
            <person name="Li Y."/>
            <person name="Yu Y."/>
            <person name="Du H."/>
            <person name="Qi M."/>
            <person name="Li Y."/>
            <person name="Yu H."/>
            <person name="Cui Y."/>
            <person name="Wang N."/>
            <person name="Chen C."/>
            <person name="Wu H."/>
            <person name="Zhao Y."/>
            <person name="Zhang J."/>
            <person name="Li Y."/>
            <person name="Zhou W."/>
            <person name="Zhang B."/>
            <person name="Hu W."/>
            <person name="Eijk M."/>
            <person name="Tang J."/>
            <person name="Witsenboer H."/>
            <person name="Zhao S."/>
            <person name="Li Z."/>
            <person name="Zhang A."/>
            <person name="Wang D."/>
            <person name="Liang C."/>
        </authorList>
    </citation>
    <scope>NUCLEOTIDE SEQUENCE [LARGE SCALE GENOMIC DNA]</scope>
    <source>
        <strain evidence="1">cv. G1812</strain>
    </source>
</reference>
<reference evidence="1" key="3">
    <citation type="submission" date="2022-06" db="UniProtKB">
        <authorList>
            <consortium name="EnsemblPlants"/>
        </authorList>
    </citation>
    <scope>IDENTIFICATION</scope>
</reference>
<name>A0A8R7UPI7_TRIUA</name>
<sequence>MELKPLWLTRSVLSRQESNQKDMCLIAIPAGINQKKSVVAFMKKITLQLYCSTTMGRSMSGMIYHGHDLFLPLH</sequence>
<accession>A0A8R7UPI7</accession>
<evidence type="ECO:0000313" key="1">
    <source>
        <dbReference type="EnsemblPlants" id="TuG1812G0600001134.01.T01"/>
    </source>
</evidence>
<organism evidence="1 2">
    <name type="scientific">Triticum urartu</name>
    <name type="common">Red wild einkorn</name>
    <name type="synonym">Crithodium urartu</name>
    <dbReference type="NCBI Taxonomy" id="4572"/>
    <lineage>
        <taxon>Eukaryota</taxon>
        <taxon>Viridiplantae</taxon>
        <taxon>Streptophyta</taxon>
        <taxon>Embryophyta</taxon>
        <taxon>Tracheophyta</taxon>
        <taxon>Spermatophyta</taxon>
        <taxon>Magnoliopsida</taxon>
        <taxon>Liliopsida</taxon>
        <taxon>Poales</taxon>
        <taxon>Poaceae</taxon>
        <taxon>BOP clade</taxon>
        <taxon>Pooideae</taxon>
        <taxon>Triticodae</taxon>
        <taxon>Triticeae</taxon>
        <taxon>Triticinae</taxon>
        <taxon>Triticum</taxon>
    </lineage>
</organism>
<dbReference type="Gramene" id="TuG1812G0600001134.01.T01">
    <property type="protein sequence ID" value="TuG1812G0600001134.01.T01"/>
    <property type="gene ID" value="TuG1812G0600001134.01"/>
</dbReference>
<dbReference type="EnsemblPlants" id="TuG1812G0600001134.01.T01">
    <property type="protein sequence ID" value="TuG1812G0600001134.01.T01"/>
    <property type="gene ID" value="TuG1812G0600001134.01"/>
</dbReference>
<protein>
    <submittedName>
        <fullName evidence="1">Uncharacterized protein</fullName>
    </submittedName>
</protein>
<proteinExistence type="predicted"/>
<keyword evidence="2" id="KW-1185">Reference proteome</keyword>
<dbReference type="Proteomes" id="UP000015106">
    <property type="component" value="Chromosome 6"/>
</dbReference>
<evidence type="ECO:0000313" key="2">
    <source>
        <dbReference type="Proteomes" id="UP000015106"/>
    </source>
</evidence>